<gene>
    <name evidence="2" type="ORF">BD410DRAFT_847262</name>
</gene>
<feature type="compositionally biased region" description="Acidic residues" evidence="1">
    <location>
        <begin position="11"/>
        <end position="29"/>
    </location>
</feature>
<protein>
    <submittedName>
        <fullName evidence="2">Uncharacterized protein</fullName>
    </submittedName>
</protein>
<feature type="compositionally biased region" description="Basic and acidic residues" evidence="1">
    <location>
        <begin position="197"/>
        <end position="220"/>
    </location>
</feature>
<dbReference type="AlphaFoldDB" id="A0A4Y7PD43"/>
<reference evidence="2 3" key="1">
    <citation type="submission" date="2018-06" db="EMBL/GenBank/DDBJ databases">
        <title>A transcriptomic atlas of mushroom development highlights an independent origin of complex multicellularity.</title>
        <authorList>
            <consortium name="DOE Joint Genome Institute"/>
            <person name="Krizsan K."/>
            <person name="Almasi E."/>
            <person name="Merenyi Z."/>
            <person name="Sahu N."/>
            <person name="Viragh M."/>
            <person name="Koszo T."/>
            <person name="Mondo S."/>
            <person name="Kiss B."/>
            <person name="Balint B."/>
            <person name="Kues U."/>
            <person name="Barry K."/>
            <person name="Hegedus J.C."/>
            <person name="Henrissat B."/>
            <person name="Johnson J."/>
            <person name="Lipzen A."/>
            <person name="Ohm R."/>
            <person name="Nagy I."/>
            <person name="Pangilinan J."/>
            <person name="Yan J."/>
            <person name="Xiong Y."/>
            <person name="Grigoriev I.V."/>
            <person name="Hibbett D.S."/>
            <person name="Nagy L.G."/>
        </authorList>
    </citation>
    <scope>NUCLEOTIDE SEQUENCE [LARGE SCALE GENOMIC DNA]</scope>
    <source>
        <strain evidence="2 3">SZMC22713</strain>
    </source>
</reference>
<dbReference type="STRING" id="50990.A0A4Y7PD43"/>
<evidence type="ECO:0000313" key="3">
    <source>
        <dbReference type="Proteomes" id="UP000294933"/>
    </source>
</evidence>
<feature type="compositionally biased region" description="Basic residues" evidence="1">
    <location>
        <begin position="52"/>
        <end position="64"/>
    </location>
</feature>
<feature type="compositionally biased region" description="Basic and acidic residues" evidence="1">
    <location>
        <begin position="65"/>
        <end position="74"/>
    </location>
</feature>
<sequence>MDSRGGNGDGGDGDGEEEEEDDDDDDDDAGSLKKILRKLLSAIGDGSGLKTQQRKSKARGRKSKKNPEVLDTKRNEDQDMRLTYLELVRVIFKETFNVDGDDGFVLHETALPELVLAHQEGMANDEPNKDDLHFDMTAGPDSEWNAAVIQILLEKLQDACEGVDGLDSRSDAYLVDILKDKYARVRAVYLKGTPRMKESGKNETAREVAGRVKRDKDSANKKARTRERRINKYTNRLETASLIAEIKKHDNADDAGNWRWLKMMIEHLGRDGMSSDESEIEGDTEAAFYPRALPWRREMESELQLLDSEYLKRARARTKRGAKHIQRKRGIRKLVSKRDPAGGLPLCLYDDDWLVSQTKRAVHSLAPTTEFKWRDLNIINMKV</sequence>
<proteinExistence type="predicted"/>
<dbReference type="VEuPathDB" id="FungiDB:BD410DRAFT_847262"/>
<name>A0A4Y7PD43_9AGAM</name>
<feature type="region of interest" description="Disordered" evidence="1">
    <location>
        <begin position="46"/>
        <end position="74"/>
    </location>
</feature>
<feature type="region of interest" description="Disordered" evidence="1">
    <location>
        <begin position="1"/>
        <end position="31"/>
    </location>
</feature>
<feature type="region of interest" description="Disordered" evidence="1">
    <location>
        <begin position="197"/>
        <end position="226"/>
    </location>
</feature>
<dbReference type="Proteomes" id="UP000294933">
    <property type="component" value="Unassembled WGS sequence"/>
</dbReference>
<keyword evidence="3" id="KW-1185">Reference proteome</keyword>
<feature type="compositionally biased region" description="Gly residues" evidence="1">
    <location>
        <begin position="1"/>
        <end position="10"/>
    </location>
</feature>
<evidence type="ECO:0000256" key="1">
    <source>
        <dbReference type="SAM" id="MobiDB-lite"/>
    </source>
</evidence>
<organism evidence="2 3">
    <name type="scientific">Rickenella mellea</name>
    <dbReference type="NCBI Taxonomy" id="50990"/>
    <lineage>
        <taxon>Eukaryota</taxon>
        <taxon>Fungi</taxon>
        <taxon>Dikarya</taxon>
        <taxon>Basidiomycota</taxon>
        <taxon>Agaricomycotina</taxon>
        <taxon>Agaricomycetes</taxon>
        <taxon>Hymenochaetales</taxon>
        <taxon>Rickenellaceae</taxon>
        <taxon>Rickenella</taxon>
    </lineage>
</organism>
<evidence type="ECO:0000313" key="2">
    <source>
        <dbReference type="EMBL" id="TDL13165.1"/>
    </source>
</evidence>
<accession>A0A4Y7PD43</accession>
<dbReference type="EMBL" id="ML170909">
    <property type="protein sequence ID" value="TDL13165.1"/>
    <property type="molecule type" value="Genomic_DNA"/>
</dbReference>
<dbReference type="OrthoDB" id="3224221at2759"/>